<reference evidence="8" key="1">
    <citation type="journal article" date="2021" name="J Fungi (Basel)">
        <title>Virulence traits and population genomics of the black yeast Aureobasidium melanogenum.</title>
        <authorList>
            <person name="Cernosa A."/>
            <person name="Sun X."/>
            <person name="Gostincar C."/>
            <person name="Fang C."/>
            <person name="Gunde-Cimerman N."/>
            <person name="Song Z."/>
        </authorList>
    </citation>
    <scope>NUCLEOTIDE SEQUENCE</scope>
    <source>
        <strain evidence="8">EXF-9298</strain>
    </source>
</reference>
<comment type="caution">
    <text evidence="8">The sequence shown here is derived from an EMBL/GenBank/DDBJ whole genome shotgun (WGS) entry which is preliminary data.</text>
</comment>
<gene>
    <name evidence="8" type="ORF">KCU98_g19283</name>
</gene>
<keyword evidence="3" id="KW-0808">Transferase</keyword>
<dbReference type="PANTHER" id="PTHR14957">
    <property type="entry name" value="UBIQUITIN-LIKE-CONJUGATING ENZYME ATG10"/>
    <property type="match status" value="1"/>
</dbReference>
<evidence type="ECO:0000313" key="8">
    <source>
        <dbReference type="EMBL" id="KAG9939910.1"/>
    </source>
</evidence>
<dbReference type="InterPro" id="IPR007135">
    <property type="entry name" value="Atg3/Atg10"/>
</dbReference>
<accession>A0A9P8F679</accession>
<evidence type="ECO:0000256" key="7">
    <source>
        <dbReference type="ARBA" id="ARBA00029833"/>
    </source>
</evidence>
<dbReference type="AlphaFoldDB" id="A0A9P8F679"/>
<evidence type="ECO:0000256" key="5">
    <source>
        <dbReference type="ARBA" id="ARBA00022927"/>
    </source>
</evidence>
<dbReference type="GO" id="GO:0032446">
    <property type="term" value="P:protein modification by small protein conjugation"/>
    <property type="evidence" value="ECO:0007669"/>
    <property type="project" value="TreeGrafter"/>
</dbReference>
<organism evidence="8 9">
    <name type="scientific">Aureobasidium melanogenum</name>
    <name type="common">Aureobasidium pullulans var. melanogenum</name>
    <dbReference type="NCBI Taxonomy" id="46634"/>
    <lineage>
        <taxon>Eukaryota</taxon>
        <taxon>Fungi</taxon>
        <taxon>Dikarya</taxon>
        <taxon>Ascomycota</taxon>
        <taxon>Pezizomycotina</taxon>
        <taxon>Dothideomycetes</taxon>
        <taxon>Dothideomycetidae</taxon>
        <taxon>Dothideales</taxon>
        <taxon>Saccotheciaceae</taxon>
        <taxon>Aureobasidium</taxon>
    </lineage>
</organism>
<dbReference type="GO" id="GO:0061651">
    <property type="term" value="F:Atg12 conjugating enzyme activity"/>
    <property type="evidence" value="ECO:0007669"/>
    <property type="project" value="TreeGrafter"/>
</dbReference>
<keyword evidence="5" id="KW-0653">Protein transport</keyword>
<evidence type="ECO:0000256" key="4">
    <source>
        <dbReference type="ARBA" id="ARBA00022786"/>
    </source>
</evidence>
<keyword evidence="9" id="KW-1185">Reference proteome</keyword>
<evidence type="ECO:0000256" key="3">
    <source>
        <dbReference type="ARBA" id="ARBA00022679"/>
    </source>
</evidence>
<dbReference type="Proteomes" id="UP000729357">
    <property type="component" value="Unassembled WGS sequence"/>
</dbReference>
<reference evidence="8" key="2">
    <citation type="submission" date="2021-08" db="EMBL/GenBank/DDBJ databases">
        <authorList>
            <person name="Gostincar C."/>
            <person name="Sun X."/>
            <person name="Song Z."/>
            <person name="Gunde-Cimerman N."/>
        </authorList>
    </citation>
    <scope>NUCLEOTIDE SEQUENCE</scope>
    <source>
        <strain evidence="8">EXF-9298</strain>
    </source>
</reference>
<dbReference type="GO" id="GO:0015031">
    <property type="term" value="P:protein transport"/>
    <property type="evidence" value="ECO:0007669"/>
    <property type="project" value="UniProtKB-KW"/>
</dbReference>
<protein>
    <recommendedName>
        <fullName evidence="2">Ubiquitin-like-conjugating enzyme ATG10</fullName>
    </recommendedName>
    <alternativeName>
        <fullName evidence="7">Autophagy-related protein 10</fullName>
    </alternativeName>
</protein>
<dbReference type="EMBL" id="JAHFXS010005528">
    <property type="protein sequence ID" value="KAG9939910.1"/>
    <property type="molecule type" value="Genomic_DNA"/>
</dbReference>
<comment type="similarity">
    <text evidence="1">Belongs to the ATG10 family.</text>
</comment>
<evidence type="ECO:0000256" key="2">
    <source>
        <dbReference type="ARBA" id="ARBA00021099"/>
    </source>
</evidence>
<dbReference type="GO" id="GO:0000045">
    <property type="term" value="P:autophagosome assembly"/>
    <property type="evidence" value="ECO:0007669"/>
    <property type="project" value="TreeGrafter"/>
</dbReference>
<sequence>MDEVSAFPFLTADEFIKACAHVQPLLSDSALLADDSACLRVTRRLAAALVVNADGQEHVDSHLETPTPEDHDEEAIIKYSQNGSFVTVHYDILLSPSYRVPVVYMTASPPLPVSLFFDLVVPHHFRDAMRETGVMGALSMTDHPLTGMPAYFVHPCRTADTMCATKSGDIHVQDYMLLWLGIVGASVGLNVSSADLRRAD</sequence>
<keyword evidence="4" id="KW-0833">Ubl conjugation pathway</keyword>
<evidence type="ECO:0000256" key="1">
    <source>
        <dbReference type="ARBA" id="ARBA00005696"/>
    </source>
</evidence>
<evidence type="ECO:0000256" key="6">
    <source>
        <dbReference type="ARBA" id="ARBA00023006"/>
    </source>
</evidence>
<dbReference type="Pfam" id="PF03987">
    <property type="entry name" value="Autophagy_act_C"/>
    <property type="match status" value="1"/>
</dbReference>
<keyword evidence="5" id="KW-0813">Transport</keyword>
<dbReference type="GO" id="GO:0000422">
    <property type="term" value="P:autophagy of mitochondrion"/>
    <property type="evidence" value="ECO:0007669"/>
    <property type="project" value="TreeGrafter"/>
</dbReference>
<keyword evidence="6" id="KW-0072">Autophagy</keyword>
<dbReference type="GO" id="GO:0005829">
    <property type="term" value="C:cytosol"/>
    <property type="evidence" value="ECO:0007669"/>
    <property type="project" value="TreeGrafter"/>
</dbReference>
<dbReference type="PANTHER" id="PTHR14957:SF1">
    <property type="entry name" value="UBIQUITIN-LIKE-CONJUGATING ENZYME ATG10"/>
    <property type="match status" value="1"/>
</dbReference>
<feature type="non-terminal residue" evidence="8">
    <location>
        <position position="200"/>
    </location>
</feature>
<dbReference type="Gene3D" id="3.30.1460.50">
    <property type="match status" value="1"/>
</dbReference>
<name>A0A9P8F679_AURME</name>
<proteinExistence type="inferred from homology"/>
<evidence type="ECO:0000313" key="9">
    <source>
        <dbReference type="Proteomes" id="UP000729357"/>
    </source>
</evidence>